<comment type="caution">
    <text evidence="2">The sequence shown here is derived from an EMBL/GenBank/DDBJ whole genome shotgun (WGS) entry which is preliminary data.</text>
</comment>
<dbReference type="Proteomes" id="UP000244940">
    <property type="component" value="Unassembled WGS sequence"/>
</dbReference>
<evidence type="ECO:0000256" key="1">
    <source>
        <dbReference type="SAM" id="Coils"/>
    </source>
</evidence>
<dbReference type="GeneID" id="94367350"/>
<dbReference type="Pfam" id="PF09979">
    <property type="entry name" value="DUF2213"/>
    <property type="match status" value="1"/>
</dbReference>
<dbReference type="AlphaFoldDB" id="A0A2U2C4B7"/>
<organism evidence="2 3">
    <name type="scientific">Pararhodobacter marinus</name>
    <dbReference type="NCBI Taxonomy" id="2184063"/>
    <lineage>
        <taxon>Bacteria</taxon>
        <taxon>Pseudomonadati</taxon>
        <taxon>Pseudomonadota</taxon>
        <taxon>Alphaproteobacteria</taxon>
        <taxon>Rhodobacterales</taxon>
        <taxon>Paracoccaceae</taxon>
        <taxon>Pararhodobacter</taxon>
    </lineage>
</organism>
<evidence type="ECO:0000313" key="2">
    <source>
        <dbReference type="EMBL" id="PWE26713.1"/>
    </source>
</evidence>
<keyword evidence="3" id="KW-1185">Reference proteome</keyword>
<keyword evidence="1" id="KW-0175">Coiled coil</keyword>
<feature type="coiled-coil region" evidence="1">
    <location>
        <begin position="220"/>
        <end position="269"/>
    </location>
</feature>
<evidence type="ECO:0000313" key="3">
    <source>
        <dbReference type="Proteomes" id="UP000244940"/>
    </source>
</evidence>
<dbReference type="OrthoDB" id="7549700at2"/>
<dbReference type="InterPro" id="IPR016913">
    <property type="entry name" value="UCP029215"/>
</dbReference>
<protein>
    <recommendedName>
        <fullName evidence="4">DUF2213 domain-containing protein</fullName>
    </recommendedName>
</protein>
<proteinExistence type="predicted"/>
<sequence length="385" mass="41264">MTTHRFRDSMFTDGEMRQTDDGWVVQARVARGGNVQAYRGSEMGLMDRDIVRVYRPAAEVFDRKAFQTYARKPITIGHPAEGVTPETWKDLAVGEIDRDVVRDGEFVSVPLLFRDAKAVALLNSGGPRELSMGYDASVEFRDGVTPDGEPYDAVMSDFRMNHVAVVSNARGGSELRIGDGAAKWGASPVHDAGKEVPMTLRKIMVDGLEVETTDAGAAAINKLTTDAEKAKAIADKALADAVADHQKQIAAKDAEIAKVEAERDDLKAKVVSDADLDKLVAARADLIGTAKAIADADYTGKSEAEIRKAAVAAKLGDAAVADKSDAYIEARFDILAEDAAPADPLRGALKDAKPVKAARALADEARAARHKSLTEGWNAPVDVKH</sequence>
<dbReference type="PIRSF" id="PIRSF029215">
    <property type="entry name" value="UCP029215"/>
    <property type="match status" value="1"/>
</dbReference>
<evidence type="ECO:0008006" key="4">
    <source>
        <dbReference type="Google" id="ProtNLM"/>
    </source>
</evidence>
<reference evidence="2 3" key="1">
    <citation type="submission" date="2018-05" db="EMBL/GenBank/DDBJ databases">
        <title>Pararhodobacter marina sp. nov., isolated from deep-sea water of the Indian Ocean.</title>
        <authorList>
            <person name="Lai Q.Sr."/>
            <person name="Liu X."/>
            <person name="Shao Z."/>
        </authorList>
    </citation>
    <scope>NUCLEOTIDE SEQUENCE [LARGE SCALE GENOMIC DNA]</scope>
    <source>
        <strain evidence="2 3">CIC4N-9</strain>
    </source>
</reference>
<accession>A0A2U2C4B7</accession>
<gene>
    <name evidence="2" type="ORF">C4N9_20865</name>
</gene>
<dbReference type="EMBL" id="QEYD01000017">
    <property type="protein sequence ID" value="PWE26713.1"/>
    <property type="molecule type" value="Genomic_DNA"/>
</dbReference>
<dbReference type="RefSeq" id="WP_109535274.1">
    <property type="nucleotide sequence ID" value="NZ_QEYD01000017.1"/>
</dbReference>
<name>A0A2U2C4B7_9RHOB</name>